<dbReference type="Gene3D" id="3.90.1200.10">
    <property type="match status" value="1"/>
</dbReference>
<accession>A0A1H2L8I5</accession>
<dbReference type="InterPro" id="IPR011009">
    <property type="entry name" value="Kinase-like_dom_sf"/>
</dbReference>
<feature type="domain" description="Aminoglycoside phosphotransferase" evidence="1">
    <location>
        <begin position="102"/>
        <end position="306"/>
    </location>
</feature>
<dbReference type="InterPro" id="IPR002575">
    <property type="entry name" value="Aminoglycoside_PTrfase"/>
</dbReference>
<organism evidence="2 3">
    <name type="scientific">Jiangella alkaliphila</name>
    <dbReference type="NCBI Taxonomy" id="419479"/>
    <lineage>
        <taxon>Bacteria</taxon>
        <taxon>Bacillati</taxon>
        <taxon>Actinomycetota</taxon>
        <taxon>Actinomycetes</taxon>
        <taxon>Jiangellales</taxon>
        <taxon>Jiangellaceae</taxon>
        <taxon>Jiangella</taxon>
    </lineage>
</organism>
<dbReference type="SUPFAM" id="SSF56112">
    <property type="entry name" value="Protein kinase-like (PK-like)"/>
    <property type="match status" value="1"/>
</dbReference>
<dbReference type="GO" id="GO:0016740">
    <property type="term" value="F:transferase activity"/>
    <property type="evidence" value="ECO:0007669"/>
    <property type="project" value="UniProtKB-KW"/>
</dbReference>
<dbReference type="Proteomes" id="UP000182977">
    <property type="component" value="Chromosome I"/>
</dbReference>
<keyword evidence="2" id="KW-0808">Transferase</keyword>
<protein>
    <submittedName>
        <fullName evidence="2">Phosphotransferase enzyme family protein</fullName>
    </submittedName>
</protein>
<evidence type="ECO:0000313" key="3">
    <source>
        <dbReference type="Proteomes" id="UP000182977"/>
    </source>
</evidence>
<name>A0A1H2L8I5_9ACTN</name>
<dbReference type="RefSeq" id="WP_046772426.1">
    <property type="nucleotide sequence ID" value="NZ_LBMC01000061.1"/>
</dbReference>
<keyword evidence="3" id="KW-1185">Reference proteome</keyword>
<evidence type="ECO:0000259" key="1">
    <source>
        <dbReference type="Pfam" id="PF01636"/>
    </source>
</evidence>
<sequence>MNGVPEAMLLAGAAAVRRVERTVAADIPVTSSRYLHAQRALWRTDTGQLDTDRLADVLARARPGDAEGEVELELLSAVVRLGKFSRGQTIKVRSYLALDDQPVSLKVWRGFDERTSPGRRERLVRAQIAGIDGYRSPRVLADGRIDDIDYLAETVIYGRHPSGPAERLNAAADVGTALCDGYRATMTGLRRLSATTHPAFRDRIDAALGPEPNRDWTPETLARLRDRVLRLIDQDRRLPVAVTHGDLVATNIIRSPDGRHHLVDWEHGRTGPVAFDLVKLILTSGDPARLLDALSATTRGFAGRRRCYSWEEQLALGIAQFLSWSEAGRRSAAAVGRLHRYEAEHRARLRLLVMLLP</sequence>
<proteinExistence type="predicted"/>
<dbReference type="AlphaFoldDB" id="A0A1H2L8I5"/>
<reference evidence="3" key="1">
    <citation type="submission" date="2016-10" db="EMBL/GenBank/DDBJ databases">
        <authorList>
            <person name="Varghese N."/>
            <person name="Submissions S."/>
        </authorList>
    </citation>
    <scope>NUCLEOTIDE SEQUENCE [LARGE SCALE GENOMIC DNA]</scope>
    <source>
        <strain evidence="3">DSM 45079</strain>
    </source>
</reference>
<dbReference type="OrthoDB" id="5139269at2"/>
<evidence type="ECO:0000313" key="2">
    <source>
        <dbReference type="EMBL" id="SDU77144.1"/>
    </source>
</evidence>
<dbReference type="Pfam" id="PF01636">
    <property type="entry name" value="APH"/>
    <property type="match status" value="1"/>
</dbReference>
<gene>
    <name evidence="2" type="ORF">SAMN04488563_5433</name>
</gene>
<dbReference type="EMBL" id="LT629791">
    <property type="protein sequence ID" value="SDU77144.1"/>
    <property type="molecule type" value="Genomic_DNA"/>
</dbReference>